<dbReference type="PANTHER" id="PTHR11731">
    <property type="entry name" value="PROTEASE FAMILY S9B,C DIPEPTIDYL-PEPTIDASE IV-RELATED"/>
    <property type="match status" value="1"/>
</dbReference>
<dbReference type="InterPro" id="IPR002469">
    <property type="entry name" value="Peptidase_S9B_N"/>
</dbReference>
<dbReference type="Gene3D" id="2.140.10.30">
    <property type="entry name" value="Dipeptidylpeptidase IV, N-terminal domain"/>
    <property type="match status" value="1"/>
</dbReference>
<dbReference type="EMBL" id="PSZM01000037">
    <property type="protein sequence ID" value="PQL92624.1"/>
    <property type="molecule type" value="Genomic_DNA"/>
</dbReference>
<dbReference type="RefSeq" id="WP_105246839.1">
    <property type="nucleotide sequence ID" value="NZ_PSZM01000037.1"/>
</dbReference>
<dbReference type="InterPro" id="IPR050278">
    <property type="entry name" value="Serine_Prot_S9B/DPPIV"/>
</dbReference>
<keyword evidence="5" id="KW-1185">Reference proteome</keyword>
<gene>
    <name evidence="4" type="ORF">C4S77_06270</name>
</gene>
<protein>
    <submittedName>
        <fullName evidence="4">S9 family peptidase</fullName>
    </submittedName>
</protein>
<organism evidence="4 5">
    <name type="scientific">Apibacter adventoris</name>
    <dbReference type="NCBI Taxonomy" id="1679466"/>
    <lineage>
        <taxon>Bacteria</taxon>
        <taxon>Pseudomonadati</taxon>
        <taxon>Bacteroidota</taxon>
        <taxon>Flavobacteriia</taxon>
        <taxon>Flavobacteriales</taxon>
        <taxon>Weeksellaceae</taxon>
        <taxon>Apibacter</taxon>
    </lineage>
</organism>
<dbReference type="Gene3D" id="3.40.50.1820">
    <property type="entry name" value="alpha/beta hydrolase"/>
    <property type="match status" value="1"/>
</dbReference>
<proteinExistence type="predicted"/>
<accession>A0A2S8ACC5</accession>
<dbReference type="SUPFAM" id="SSF82171">
    <property type="entry name" value="DPP6 N-terminal domain-like"/>
    <property type="match status" value="1"/>
</dbReference>
<dbReference type="Pfam" id="PF00326">
    <property type="entry name" value="Peptidase_S9"/>
    <property type="match status" value="1"/>
</dbReference>
<dbReference type="AlphaFoldDB" id="A0A2S8ACC5"/>
<dbReference type="SUPFAM" id="SSF53474">
    <property type="entry name" value="alpha/beta-Hydrolases"/>
    <property type="match status" value="1"/>
</dbReference>
<dbReference type="InterPro" id="IPR029058">
    <property type="entry name" value="AB_hydrolase_fold"/>
</dbReference>
<evidence type="ECO:0000259" key="3">
    <source>
        <dbReference type="Pfam" id="PF00930"/>
    </source>
</evidence>
<comment type="caution">
    <text evidence="4">The sequence shown here is derived from an EMBL/GenBank/DDBJ whole genome shotgun (WGS) entry which is preliminary data.</text>
</comment>
<dbReference type="GO" id="GO:0006508">
    <property type="term" value="P:proteolysis"/>
    <property type="evidence" value="ECO:0007669"/>
    <property type="project" value="InterPro"/>
</dbReference>
<dbReference type="GO" id="GO:0008236">
    <property type="term" value="F:serine-type peptidase activity"/>
    <property type="evidence" value="ECO:0007669"/>
    <property type="project" value="InterPro"/>
</dbReference>
<dbReference type="GO" id="GO:0008239">
    <property type="term" value="F:dipeptidyl-peptidase activity"/>
    <property type="evidence" value="ECO:0007669"/>
    <property type="project" value="TreeGrafter"/>
</dbReference>
<dbReference type="Proteomes" id="UP000238042">
    <property type="component" value="Unassembled WGS sequence"/>
</dbReference>
<keyword evidence="1" id="KW-0325">Glycoprotein</keyword>
<dbReference type="Pfam" id="PF00930">
    <property type="entry name" value="DPPIV_N"/>
    <property type="match status" value="1"/>
</dbReference>
<dbReference type="FunFam" id="3.40.50.1820:FF:000003">
    <property type="entry name" value="Dipeptidyl peptidase 4"/>
    <property type="match status" value="1"/>
</dbReference>
<evidence type="ECO:0000313" key="4">
    <source>
        <dbReference type="EMBL" id="PQL92624.1"/>
    </source>
</evidence>
<dbReference type="PANTHER" id="PTHR11731:SF193">
    <property type="entry name" value="DIPEPTIDYL PEPTIDASE 9"/>
    <property type="match status" value="1"/>
</dbReference>
<evidence type="ECO:0000259" key="2">
    <source>
        <dbReference type="Pfam" id="PF00326"/>
    </source>
</evidence>
<reference evidence="4 5" key="1">
    <citation type="submission" date="2018-02" db="EMBL/GenBank/DDBJ databases">
        <title>Genome sequences of Apibacter spp., gut symbionts of Asian honey bees.</title>
        <authorList>
            <person name="Kwong W.K."/>
            <person name="Steele M.I."/>
            <person name="Moran N.A."/>
        </authorList>
    </citation>
    <scope>NUCLEOTIDE SEQUENCE [LARGE SCALE GENOMIC DNA]</scope>
    <source>
        <strain evidence="5">wkB301</strain>
    </source>
</reference>
<evidence type="ECO:0000313" key="5">
    <source>
        <dbReference type="Proteomes" id="UP000238042"/>
    </source>
</evidence>
<feature type="domain" description="Peptidase S9 prolyl oligopeptidase catalytic" evidence="2">
    <location>
        <begin position="519"/>
        <end position="716"/>
    </location>
</feature>
<name>A0A2S8ACC5_9FLAO</name>
<dbReference type="InterPro" id="IPR001375">
    <property type="entry name" value="Peptidase_S9_cat"/>
</dbReference>
<dbReference type="OrthoDB" id="9812921at2"/>
<evidence type="ECO:0000256" key="1">
    <source>
        <dbReference type="ARBA" id="ARBA00023180"/>
    </source>
</evidence>
<feature type="domain" description="Dipeptidylpeptidase IV N-terminal" evidence="3">
    <location>
        <begin position="90"/>
        <end position="432"/>
    </location>
</feature>
<sequence length="716" mass="82847">MFQNLNNSVKFIFTALCFQFVLPNYFSQQISLEEIWSGKFYPKTIDNYISMKDGKHYTILSDDGINKYSYKTFQKTETVLQGKFSDYLYSPDEQFLLLEKKAIPIYRRSKLGIYELYNVKTQTYSKIFDRNPIQEPTFSPDGSKIAFVFENNIYYQEIASGKVTQVTTDGIKNKIINGISDWVYEEELGFVRNFQWSPDGKYIAFVRFDESKVKEVDIPIYDKNLYPEHFIFKYPKAGEENSKVSLHIYNLEKNFTLPITLNTIENYYIIKIRFSPIGNLMLITSNRLQNKMDISSINPENGELKKLFSESSKTWIDTDNIFLGFLDSGDFIINSGRNGFNHLYLYDSNGKLIKPITKGNWEITEVLGIDKKNQSIFFQSTERGPNNRAIGVAEIKTAKQKILTQEKGTHEAKFSSDFSFFVDKFSTANTPPVYTLRDNSGNILKTLEDNSNLLSFASKKEIRLLEFINIPNEKGENLYAYIIKPKNFDPNKKYPVLMYVYGGPGIQTVNNSWDPFNYWWHQMLAQQGYIIVSADGRGTGGRGENFKKITYKNLGNYELEDQIAVAKWLKSQPYIDENRIGIWGWSFGGYLTSLCMTKGGDIFKTGIAVAPVTNWRFYDTIYTERFLRTPQENSSGYDNNSPINFSQNLQGNYLIIHGTADDNVHFQNSVEMINSLIQYGKQFDMAIYPDRNHGIYGGKTRFQLYQKMTDYIKTHL</sequence>